<keyword evidence="6 11" id="KW-0378">Hydrolase</keyword>
<dbReference type="InterPro" id="IPR000086">
    <property type="entry name" value="NUDIX_hydrolase_dom"/>
</dbReference>
<dbReference type="GO" id="GO:0006742">
    <property type="term" value="P:NADP+ catabolic process"/>
    <property type="evidence" value="ECO:0007669"/>
    <property type="project" value="TreeGrafter"/>
</dbReference>
<feature type="domain" description="Nudix hydrolase" evidence="10">
    <location>
        <begin position="177"/>
        <end position="307"/>
    </location>
</feature>
<dbReference type="Proteomes" id="UP000431744">
    <property type="component" value="Unassembled WGS sequence"/>
</dbReference>
<dbReference type="Gene3D" id="3.90.79.20">
    <property type="match status" value="1"/>
</dbReference>
<evidence type="ECO:0000256" key="8">
    <source>
        <dbReference type="ARBA" id="ARBA00023027"/>
    </source>
</evidence>
<dbReference type="GO" id="GO:0035529">
    <property type="term" value="F:NADH pyrophosphatase activity"/>
    <property type="evidence" value="ECO:0007669"/>
    <property type="project" value="TreeGrafter"/>
</dbReference>
<keyword evidence="5" id="KW-0479">Metal-binding</keyword>
<dbReference type="InterPro" id="IPR015797">
    <property type="entry name" value="NUDIX_hydrolase-like_dom_sf"/>
</dbReference>
<evidence type="ECO:0000256" key="1">
    <source>
        <dbReference type="ARBA" id="ARBA00001946"/>
    </source>
</evidence>
<organism evidence="11 12">
    <name type="scientific">Pseudoclavibacter endophyticus</name>
    <dbReference type="NCBI Taxonomy" id="1778590"/>
    <lineage>
        <taxon>Bacteria</taxon>
        <taxon>Bacillati</taxon>
        <taxon>Actinomycetota</taxon>
        <taxon>Actinomycetes</taxon>
        <taxon>Micrococcales</taxon>
        <taxon>Microbacteriaceae</taxon>
        <taxon>Pseudoclavibacter</taxon>
    </lineage>
</organism>
<comment type="cofactor">
    <cofactor evidence="2">
        <name>Zn(2+)</name>
        <dbReference type="ChEBI" id="CHEBI:29105"/>
    </cofactor>
</comment>
<dbReference type="SUPFAM" id="SSF55811">
    <property type="entry name" value="Nudix"/>
    <property type="match status" value="1"/>
</dbReference>
<keyword evidence="7" id="KW-0460">Magnesium</keyword>
<dbReference type="PROSITE" id="PS51462">
    <property type="entry name" value="NUDIX"/>
    <property type="match status" value="1"/>
</dbReference>
<dbReference type="OrthoDB" id="9791656at2"/>
<evidence type="ECO:0000313" key="11">
    <source>
        <dbReference type="EMBL" id="KAB1649788.1"/>
    </source>
</evidence>
<reference evidence="11 12" key="1">
    <citation type="submission" date="2019-09" db="EMBL/GenBank/DDBJ databases">
        <title>Phylogeny of genus Pseudoclavibacter and closely related genus.</title>
        <authorList>
            <person name="Li Y."/>
        </authorList>
    </citation>
    <scope>NUCLEOTIDE SEQUENCE [LARGE SCALE GENOMIC DNA]</scope>
    <source>
        <strain evidence="11 12">EGI 60007</strain>
    </source>
</reference>
<keyword evidence="12" id="KW-1185">Reference proteome</keyword>
<comment type="catalytic activity">
    <reaction evidence="9">
        <text>a 5'-end NAD(+)-phospho-ribonucleoside in mRNA + H2O = a 5'-end phospho-adenosine-phospho-ribonucleoside in mRNA + beta-nicotinamide D-ribonucleotide + 2 H(+)</text>
        <dbReference type="Rhea" id="RHEA:60876"/>
        <dbReference type="Rhea" id="RHEA-COMP:15698"/>
        <dbReference type="Rhea" id="RHEA-COMP:15719"/>
        <dbReference type="ChEBI" id="CHEBI:14649"/>
        <dbReference type="ChEBI" id="CHEBI:15377"/>
        <dbReference type="ChEBI" id="CHEBI:15378"/>
        <dbReference type="ChEBI" id="CHEBI:144029"/>
        <dbReference type="ChEBI" id="CHEBI:144051"/>
    </reaction>
    <physiologicalReaction direction="left-to-right" evidence="9">
        <dbReference type="Rhea" id="RHEA:60877"/>
    </physiologicalReaction>
</comment>
<evidence type="ECO:0000259" key="10">
    <source>
        <dbReference type="PROSITE" id="PS51462"/>
    </source>
</evidence>
<dbReference type="PANTHER" id="PTHR42904:SF6">
    <property type="entry name" value="NAD-CAPPED RNA HYDROLASE NUDT12"/>
    <property type="match status" value="1"/>
</dbReference>
<evidence type="ECO:0000256" key="9">
    <source>
        <dbReference type="ARBA" id="ARBA00023679"/>
    </source>
</evidence>
<evidence type="ECO:0000256" key="2">
    <source>
        <dbReference type="ARBA" id="ARBA00001947"/>
    </source>
</evidence>
<dbReference type="Pfam" id="PF00293">
    <property type="entry name" value="NUDIX"/>
    <property type="match status" value="1"/>
</dbReference>
<dbReference type="InterPro" id="IPR015375">
    <property type="entry name" value="NADH_PPase-like_N"/>
</dbReference>
<dbReference type="Gene3D" id="3.90.79.10">
    <property type="entry name" value="Nucleoside Triphosphate Pyrophosphohydrolase"/>
    <property type="match status" value="1"/>
</dbReference>
<dbReference type="PANTHER" id="PTHR42904">
    <property type="entry name" value="NUDIX HYDROLASE, NUDC SUBFAMILY"/>
    <property type="match status" value="1"/>
</dbReference>
<dbReference type="GO" id="GO:0005829">
    <property type="term" value="C:cytosol"/>
    <property type="evidence" value="ECO:0007669"/>
    <property type="project" value="TreeGrafter"/>
</dbReference>
<dbReference type="Pfam" id="PF09296">
    <property type="entry name" value="NUDIX-like"/>
    <property type="match status" value="1"/>
</dbReference>
<comment type="caution">
    <text evidence="11">The sequence shown here is derived from an EMBL/GenBank/DDBJ whole genome shotgun (WGS) entry which is preliminary data.</text>
</comment>
<comment type="similarity">
    <text evidence="3">Belongs to the Nudix hydrolase family. NudC subfamily.</text>
</comment>
<evidence type="ECO:0000256" key="6">
    <source>
        <dbReference type="ARBA" id="ARBA00022801"/>
    </source>
</evidence>
<sequence>MLDFPSRLPLATQAIDRDDVSRGDAALWRGIFTDPAARVLLLHRGQSPSRRTERGPILALRRMTEAPWRLEEHRAVYLGRTEIESRSGMPPGTRVVSYSITDAERNALDDVDETWVDLRVVGVDLDDVDAGLFTAAAAMQNWHESMLHAPDSGRPTRPTRAGWVRLDEHEGGREHFPRTDAAVIAAVIDQNERLLLGANARWTPRRYSLLAGFVEPGESFEAAVVREVREESGARVVRPRYLGSQPWPFPASIMVGFMGELDPEQDPESIRPDKTEIADVRWFTRDEVRDNRHLLPPHISIARAIIEEWYGGALDD</sequence>
<evidence type="ECO:0000256" key="5">
    <source>
        <dbReference type="ARBA" id="ARBA00022723"/>
    </source>
</evidence>
<dbReference type="GO" id="GO:0019677">
    <property type="term" value="P:NAD+ catabolic process"/>
    <property type="evidence" value="ECO:0007669"/>
    <property type="project" value="TreeGrafter"/>
</dbReference>
<name>A0A6H9WNW4_9MICO</name>
<evidence type="ECO:0000313" key="12">
    <source>
        <dbReference type="Proteomes" id="UP000431744"/>
    </source>
</evidence>
<dbReference type="AlphaFoldDB" id="A0A6H9WNW4"/>
<dbReference type="PROSITE" id="PS00893">
    <property type="entry name" value="NUDIX_BOX"/>
    <property type="match status" value="1"/>
</dbReference>
<dbReference type="CDD" id="cd03429">
    <property type="entry name" value="NUDIX_NADH_pyrophosphatase_Nudt13"/>
    <property type="match status" value="1"/>
</dbReference>
<gene>
    <name evidence="11" type="primary">nudC</name>
    <name evidence="11" type="ORF">F8O04_06030</name>
</gene>
<proteinExistence type="inferred from homology"/>
<dbReference type="EMBL" id="WBJY01000001">
    <property type="protein sequence ID" value="KAB1649788.1"/>
    <property type="molecule type" value="Genomic_DNA"/>
</dbReference>
<protein>
    <recommendedName>
        <fullName evidence="4">NAD(+) diphosphatase</fullName>
        <ecNumber evidence="4">3.6.1.22</ecNumber>
    </recommendedName>
</protein>
<evidence type="ECO:0000256" key="3">
    <source>
        <dbReference type="ARBA" id="ARBA00009595"/>
    </source>
</evidence>
<dbReference type="InterPro" id="IPR020084">
    <property type="entry name" value="NUDIX_hydrolase_CS"/>
</dbReference>
<dbReference type="EC" id="3.6.1.22" evidence="4"/>
<dbReference type="NCBIfam" id="NF001299">
    <property type="entry name" value="PRK00241.1"/>
    <property type="match status" value="1"/>
</dbReference>
<comment type="cofactor">
    <cofactor evidence="1">
        <name>Mg(2+)</name>
        <dbReference type="ChEBI" id="CHEBI:18420"/>
    </cofactor>
</comment>
<dbReference type="InterPro" id="IPR049734">
    <property type="entry name" value="NudC-like_C"/>
</dbReference>
<evidence type="ECO:0000256" key="4">
    <source>
        <dbReference type="ARBA" id="ARBA00012381"/>
    </source>
</evidence>
<dbReference type="InterPro" id="IPR050241">
    <property type="entry name" value="NAD-cap_RNA_hydrolase_NudC"/>
</dbReference>
<accession>A0A6H9WNW4</accession>
<evidence type="ECO:0000256" key="7">
    <source>
        <dbReference type="ARBA" id="ARBA00022842"/>
    </source>
</evidence>
<dbReference type="RefSeq" id="WP_158028373.1">
    <property type="nucleotide sequence ID" value="NZ_BMHG01000001.1"/>
</dbReference>
<dbReference type="GO" id="GO:0046872">
    <property type="term" value="F:metal ion binding"/>
    <property type="evidence" value="ECO:0007669"/>
    <property type="project" value="UniProtKB-KW"/>
</dbReference>
<keyword evidence="8" id="KW-0520">NAD</keyword>